<dbReference type="InterPro" id="IPR002420">
    <property type="entry name" value="PI3K-type_C2_dom"/>
</dbReference>
<dbReference type="SMART" id="SM00146">
    <property type="entry name" value="PI3Kc"/>
    <property type="match status" value="1"/>
</dbReference>
<dbReference type="Pfam" id="PF00794">
    <property type="entry name" value="PI3K_rbd"/>
    <property type="match status" value="1"/>
</dbReference>
<evidence type="ECO:0000256" key="9">
    <source>
        <dbReference type="SAM" id="MobiDB-lite"/>
    </source>
</evidence>
<dbReference type="Pfam" id="PF00792">
    <property type="entry name" value="PI3K_C2"/>
    <property type="match status" value="1"/>
</dbReference>
<dbReference type="InterPro" id="IPR001263">
    <property type="entry name" value="PI3K_accessory_dom"/>
</dbReference>
<dbReference type="InterPro" id="IPR029071">
    <property type="entry name" value="Ubiquitin-like_domsf"/>
</dbReference>
<dbReference type="Gene3D" id="3.30.1010.10">
    <property type="entry name" value="Phosphatidylinositol 3-kinase Catalytic Subunit, Chain A, domain 4"/>
    <property type="match status" value="1"/>
</dbReference>
<dbReference type="Pfam" id="PF00613">
    <property type="entry name" value="PI3Ka"/>
    <property type="match status" value="1"/>
</dbReference>
<dbReference type="SUPFAM" id="SSF56112">
    <property type="entry name" value="Protein kinase-like (PK-like)"/>
    <property type="match status" value="1"/>
</dbReference>
<feature type="domain" description="PI3K-ABD" evidence="11">
    <location>
        <begin position="34"/>
        <end position="141"/>
    </location>
</feature>
<dbReference type="PROSITE" id="PS51547">
    <property type="entry name" value="C2_PI3K"/>
    <property type="match status" value="1"/>
</dbReference>
<evidence type="ECO:0000259" key="14">
    <source>
        <dbReference type="PROSITE" id="PS51547"/>
    </source>
</evidence>
<dbReference type="InterPro" id="IPR000341">
    <property type="entry name" value="PI3K_Ras-bd_dom"/>
</dbReference>
<dbReference type="InterPro" id="IPR036940">
    <property type="entry name" value="PI3/4_kinase_cat_sf"/>
</dbReference>
<dbReference type="Gene3D" id="2.60.40.150">
    <property type="entry name" value="C2 domain"/>
    <property type="match status" value="1"/>
</dbReference>
<feature type="compositionally biased region" description="Basic and acidic residues" evidence="9">
    <location>
        <begin position="1"/>
        <end position="17"/>
    </location>
</feature>
<dbReference type="Gene3D" id="3.10.20.770">
    <property type="match status" value="1"/>
</dbReference>
<dbReference type="PROSITE" id="PS00915">
    <property type="entry name" value="PI3_4_KINASE_1"/>
    <property type="match status" value="1"/>
</dbReference>
<evidence type="ECO:0000256" key="1">
    <source>
        <dbReference type="ARBA" id="ARBA00004805"/>
    </source>
</evidence>
<dbReference type="InterPro" id="IPR016024">
    <property type="entry name" value="ARM-type_fold"/>
</dbReference>
<dbReference type="Proteomes" id="UP001145742">
    <property type="component" value="Unassembled WGS sequence"/>
</dbReference>
<protein>
    <recommendedName>
        <fullName evidence="3">phosphatidylinositol-4,5-bisphosphate 3-kinase</fullName>
        <ecNumber evidence="3">2.7.1.153</ecNumber>
    </recommendedName>
</protein>
<evidence type="ECO:0000256" key="3">
    <source>
        <dbReference type="ARBA" id="ARBA00012010"/>
    </source>
</evidence>
<feature type="region of interest" description="Disordered" evidence="9">
    <location>
        <begin position="1"/>
        <end position="25"/>
    </location>
</feature>
<dbReference type="InterPro" id="IPR000403">
    <property type="entry name" value="PI3/4_kinase_cat_dom"/>
</dbReference>
<dbReference type="PROSITE" id="PS00916">
    <property type="entry name" value="PI3_4_KINASE_2"/>
    <property type="match status" value="1"/>
</dbReference>
<dbReference type="PROSITE" id="PS50290">
    <property type="entry name" value="PI3_4_KINASE_3"/>
    <property type="match status" value="1"/>
</dbReference>
<accession>A0ABQ9CR67</accession>
<dbReference type="EMBL" id="WHWB01034618">
    <property type="protein sequence ID" value="KAJ7407109.1"/>
    <property type="molecule type" value="Genomic_DNA"/>
</dbReference>
<comment type="similarity">
    <text evidence="2">Belongs to the PI3/PI4-kinase family. Type III PI4K subfamily.</text>
</comment>
<evidence type="ECO:0000256" key="5">
    <source>
        <dbReference type="ARBA" id="ARBA00022741"/>
    </source>
</evidence>
<evidence type="ECO:0000256" key="6">
    <source>
        <dbReference type="ARBA" id="ARBA00022777"/>
    </source>
</evidence>
<dbReference type="SMART" id="SM00142">
    <property type="entry name" value="PI3K_C2"/>
    <property type="match status" value="1"/>
</dbReference>
<dbReference type="CDD" id="cd08399">
    <property type="entry name" value="C2_PI3K_class_I_gamma"/>
    <property type="match status" value="1"/>
</dbReference>
<dbReference type="InterPro" id="IPR035892">
    <property type="entry name" value="C2_domain_sf"/>
</dbReference>
<dbReference type="InterPro" id="IPR042236">
    <property type="entry name" value="PI3K_accessory_sf"/>
</dbReference>
<evidence type="ECO:0000256" key="8">
    <source>
        <dbReference type="ARBA" id="ARBA00023981"/>
    </source>
</evidence>
<dbReference type="SUPFAM" id="SSF49562">
    <property type="entry name" value="C2 domain (Calcium/lipid-binding domain, CaLB)"/>
    <property type="match status" value="1"/>
</dbReference>
<dbReference type="SMART" id="SM00145">
    <property type="entry name" value="PI3Ka"/>
    <property type="match status" value="1"/>
</dbReference>
<dbReference type="InterPro" id="IPR015433">
    <property type="entry name" value="PI3/4_kinase"/>
</dbReference>
<comment type="caution">
    <text evidence="15">The sequence shown here is derived from an EMBL/GenBank/DDBJ whole genome shotgun (WGS) entry which is preliminary data.</text>
</comment>
<dbReference type="PANTHER" id="PTHR10048">
    <property type="entry name" value="PHOSPHATIDYLINOSITOL KINASE"/>
    <property type="match status" value="1"/>
</dbReference>
<evidence type="ECO:0000256" key="4">
    <source>
        <dbReference type="ARBA" id="ARBA00022679"/>
    </source>
</evidence>
<feature type="domain" description="PIK helical" evidence="12">
    <location>
        <begin position="544"/>
        <end position="726"/>
    </location>
</feature>
<sequence>MELGDHEQPVVMREENKRRRRRMKPHCTSSSFSSMELISIEFILPTSNKHTKVPEVILLEIAGNCTVEQMKAQIWMRAIEMSQTTDFYHAFTPDQFILQYQKKGQWYEIYDKHQVLQTLDCILYWKVLQKKVGKIYVVQKQKPSEEVQEFQQQLNNLIGYDVTDVSNVHDDELEFTRRRLVTPRMIEVACRDPKLYAMHPWTTSKPLPEYLFKKITNNNIFIIIHRGTTSQKIKVSIDDTPDMILHSFFTKMAKKKSLMDIPEDHSELDFVLRICGRDEYIIGETPIKDFHWIRQCLKNGEEIHLVLDNPPDPNEDEVQKEEWPLVDDCTGVTGYHEQLTIDGKDHERVFTISLWDCNRKFRVKIIGIDIPVLPRNTDLTVFVEANIQHGQQLLSQRRTSSKPFTEEVLWNIWLEFDIKIKDLPKGALLNLQIYCGKAQGPSTKTNLQSHESSNSDSKCKTQLLYYVNLLLIDHRFLLRSGEYVLHMWKIPGKGEEQGSINADKLTSATNPDKENSMAISIVLDKYCHPIALPKHRIASDTQGDRTRAEMPNQLRKQLEEIIATDPLNPLSPEDKELLWHFRYESIKHPKAYPKLLSSVKWGQQEIVAKTYQLLAKKEAWDQSTLDVGLTMQLLDCNFSDENVRAMAVQKLESLEDDDVLHYLLQLVQAVKFEPYHDSALARFLLKRGLRNKRIGHFLFWFLRSEIAQSMHYQQRFAVILEAYLRGCGKAMLHDFMKQVQVIELLHKVTMEIKSVSAEKYDVTSQVIAQLRQKLEKLQGSKLPESFRVPYDPGLRAGALVIEKCKVMASKKKPLWLEFKCADPTALSNETIGIIFKHGDDLRQDMLILQILRIMESIWEAESLDLCLLPYGCISTGNKIGMIEIVKDATTIAKIQQSTVGNTGAFKDEILNQWLKEKCMIEEKFQAAVERFVYSCAGYCVATFVLGIGDRHNDNIMITETGNLFHIDFGHILGNYKSFLGINKERVPFVLTPDFLYVMGTSGKKTSLHFHKFQDVCVKAYLALRHHTNLLIILFSMMLMTGMPQLTSKEDIEYIRDALTVGKSEEDAKKHFLDQIEVEKELYSEYAFDWKNGTPDPFPKETEQLQSYTGNGIFTKMLLSNKMSDFDPTVKAGRDKGLQAHNYIQDHNGEQQRKPLRSGEAEIKPFKGQNPYLLLQTTWVLSPVMYHRGDPGLECSLCKFAKDTELGEAVGTPEGCAAIQWDLDRMKALQYLYMFWRDVEIPQQSVKYPYCRLSSHILAFLRRIKTENFVLVQQLVPVYHCVEVTKAVYSTPYLRTTASFEVFVCSSTDMEEFDFPREDIEPFLISKTVSILFL</sequence>
<dbReference type="InterPro" id="IPR003113">
    <property type="entry name" value="PI3K_ABD"/>
</dbReference>
<dbReference type="EC" id="2.7.1.153" evidence="3"/>
<proteinExistence type="inferred from homology"/>
<dbReference type="InterPro" id="IPR018936">
    <property type="entry name" value="PI3/4_kinase_CS"/>
</dbReference>
<organism evidence="15 16">
    <name type="scientific">Willisornis vidua</name>
    <name type="common">Xingu scale-backed antbird</name>
    <dbReference type="NCBI Taxonomy" id="1566151"/>
    <lineage>
        <taxon>Eukaryota</taxon>
        <taxon>Metazoa</taxon>
        <taxon>Chordata</taxon>
        <taxon>Craniata</taxon>
        <taxon>Vertebrata</taxon>
        <taxon>Euteleostomi</taxon>
        <taxon>Archelosauria</taxon>
        <taxon>Archosauria</taxon>
        <taxon>Dinosauria</taxon>
        <taxon>Saurischia</taxon>
        <taxon>Theropoda</taxon>
        <taxon>Coelurosauria</taxon>
        <taxon>Aves</taxon>
        <taxon>Neognathae</taxon>
        <taxon>Neoaves</taxon>
        <taxon>Telluraves</taxon>
        <taxon>Australaves</taxon>
        <taxon>Passeriformes</taxon>
        <taxon>Thamnophilidae</taxon>
        <taxon>Willisornis</taxon>
    </lineage>
</organism>
<dbReference type="Gene3D" id="1.10.1070.11">
    <property type="entry name" value="Phosphatidylinositol 3-/4-kinase, catalytic domain"/>
    <property type="match status" value="1"/>
</dbReference>
<dbReference type="SUPFAM" id="SSF54236">
    <property type="entry name" value="Ubiquitin-like"/>
    <property type="match status" value="1"/>
</dbReference>
<evidence type="ECO:0000259" key="13">
    <source>
        <dbReference type="PROSITE" id="PS51546"/>
    </source>
</evidence>
<dbReference type="SUPFAM" id="SSF48371">
    <property type="entry name" value="ARM repeat"/>
    <property type="match status" value="1"/>
</dbReference>
<dbReference type="CDD" id="cd00894">
    <property type="entry name" value="PI3Kc_IB_gamma"/>
    <property type="match status" value="1"/>
</dbReference>
<dbReference type="Pfam" id="PF00454">
    <property type="entry name" value="PI3_PI4_kinase"/>
    <property type="match status" value="1"/>
</dbReference>
<dbReference type="CDD" id="cd00872">
    <property type="entry name" value="PI3Ka_I"/>
    <property type="match status" value="1"/>
</dbReference>
<keyword evidence="4" id="KW-0808">Transferase</keyword>
<name>A0ABQ9CR67_9PASS</name>
<evidence type="ECO:0000259" key="12">
    <source>
        <dbReference type="PROSITE" id="PS51545"/>
    </source>
</evidence>
<dbReference type="PROSITE" id="PS51544">
    <property type="entry name" value="PI3K_ABD"/>
    <property type="match status" value="1"/>
</dbReference>
<dbReference type="PROSITE" id="PS51545">
    <property type="entry name" value="PIK_HELICAL"/>
    <property type="match status" value="1"/>
</dbReference>
<comment type="catalytic activity">
    <reaction evidence="8">
        <text>a 1,2-diacyl-sn-glycero-3-phospho-(1D-myo-inositol-4,5-bisphosphate) + ATP = a 1,2-diacyl-sn-glycero-3-phospho-(1D-myo-inositol-3,4,5-trisphosphate) + ADP + H(+)</text>
        <dbReference type="Rhea" id="RHEA:21292"/>
        <dbReference type="ChEBI" id="CHEBI:15378"/>
        <dbReference type="ChEBI" id="CHEBI:30616"/>
        <dbReference type="ChEBI" id="CHEBI:57836"/>
        <dbReference type="ChEBI" id="CHEBI:58456"/>
        <dbReference type="ChEBI" id="CHEBI:456216"/>
        <dbReference type="EC" id="2.7.1.153"/>
    </reaction>
    <physiologicalReaction direction="left-to-right" evidence="8">
        <dbReference type="Rhea" id="RHEA:21293"/>
    </physiologicalReaction>
</comment>
<keyword evidence="7" id="KW-0067">ATP-binding</keyword>
<evidence type="ECO:0000313" key="15">
    <source>
        <dbReference type="EMBL" id="KAJ7407109.1"/>
    </source>
</evidence>
<evidence type="ECO:0000259" key="11">
    <source>
        <dbReference type="PROSITE" id="PS51544"/>
    </source>
</evidence>
<dbReference type="InterPro" id="IPR011009">
    <property type="entry name" value="Kinase-like_dom_sf"/>
</dbReference>
<keyword evidence="16" id="KW-1185">Reference proteome</keyword>
<keyword evidence="5" id="KW-0547">Nucleotide-binding</keyword>
<dbReference type="SMART" id="SM00144">
    <property type="entry name" value="PI3K_rbd"/>
    <property type="match status" value="1"/>
</dbReference>
<dbReference type="Gene3D" id="1.25.40.70">
    <property type="entry name" value="Phosphatidylinositol 3-kinase, accessory domain (PIK)"/>
    <property type="match status" value="1"/>
</dbReference>
<feature type="domain" description="C2 PI3K-type" evidence="14">
    <location>
        <begin position="357"/>
        <end position="524"/>
    </location>
</feature>
<comment type="pathway">
    <text evidence="1">Phospholipid metabolism; phosphatidylinositol phosphate biosynthesis.</text>
</comment>
<feature type="domain" description="PI3K/PI4K catalytic" evidence="10">
    <location>
        <begin position="800"/>
        <end position="1083"/>
    </location>
</feature>
<dbReference type="PANTHER" id="PTHR10048:SF34">
    <property type="entry name" value="PHOSPHATIDYLINOSITOL 4,5-BISPHOSPHATE 3-KINASE CATALYTIC SUBUNIT GAMMA ISOFORM"/>
    <property type="match status" value="1"/>
</dbReference>
<reference evidence="15" key="1">
    <citation type="submission" date="2019-10" db="EMBL/GenBank/DDBJ databases">
        <authorList>
            <person name="Soares A.E.R."/>
            <person name="Aleixo A."/>
            <person name="Schneider P."/>
            <person name="Miyaki C.Y."/>
            <person name="Schneider M.P."/>
            <person name="Mello C."/>
            <person name="Vasconcelos A.T.R."/>
        </authorList>
    </citation>
    <scope>NUCLEOTIDE SEQUENCE</scope>
    <source>
        <tissue evidence="15">Muscle</tissue>
    </source>
</reference>
<feature type="domain" description="PI3K-RBD" evidence="13">
    <location>
        <begin position="217"/>
        <end position="309"/>
    </location>
</feature>
<evidence type="ECO:0000313" key="16">
    <source>
        <dbReference type="Proteomes" id="UP001145742"/>
    </source>
</evidence>
<evidence type="ECO:0000259" key="10">
    <source>
        <dbReference type="PROSITE" id="PS50290"/>
    </source>
</evidence>
<dbReference type="Pfam" id="PF19710">
    <property type="entry name" value="PIK3CG_ABD"/>
    <property type="match status" value="1"/>
</dbReference>
<evidence type="ECO:0000256" key="7">
    <source>
        <dbReference type="ARBA" id="ARBA00022840"/>
    </source>
</evidence>
<keyword evidence="6" id="KW-0418">Kinase</keyword>
<gene>
    <name evidence="15" type="primary">PIK3CG</name>
    <name evidence="15" type="ORF">WISP_128233</name>
</gene>
<dbReference type="InterPro" id="IPR045580">
    <property type="entry name" value="PIK3CG_ABD"/>
</dbReference>
<evidence type="ECO:0000256" key="2">
    <source>
        <dbReference type="ARBA" id="ARBA00006209"/>
    </source>
</evidence>
<dbReference type="PROSITE" id="PS51546">
    <property type="entry name" value="PI3K_RBD"/>
    <property type="match status" value="1"/>
</dbReference>